<evidence type="ECO:0000256" key="3">
    <source>
        <dbReference type="ARBA" id="ARBA00023125"/>
    </source>
</evidence>
<dbReference type="Gene3D" id="1.10.10.10">
    <property type="entry name" value="Winged helix-like DNA-binding domain superfamily/Winged helix DNA-binding domain"/>
    <property type="match status" value="1"/>
</dbReference>
<gene>
    <name evidence="7" type="ORF">SAMN05661077_0180</name>
</gene>
<evidence type="ECO:0000256" key="5">
    <source>
        <dbReference type="SAM" id="MobiDB-lite"/>
    </source>
</evidence>
<dbReference type="EMBL" id="FMUN01000001">
    <property type="protein sequence ID" value="SCX74879.1"/>
    <property type="molecule type" value="Genomic_DNA"/>
</dbReference>
<feature type="domain" description="HTH lysR-type" evidence="6">
    <location>
        <begin position="12"/>
        <end position="69"/>
    </location>
</feature>
<evidence type="ECO:0000256" key="4">
    <source>
        <dbReference type="ARBA" id="ARBA00023163"/>
    </source>
</evidence>
<keyword evidence="2" id="KW-0805">Transcription regulation</keyword>
<keyword evidence="3 7" id="KW-0238">DNA-binding</keyword>
<dbReference type="FunFam" id="1.10.10.10:FF:000001">
    <property type="entry name" value="LysR family transcriptional regulator"/>
    <property type="match status" value="1"/>
</dbReference>
<dbReference type="AlphaFoldDB" id="A0A0P9C2R3"/>
<accession>A0A0P9C2R3</accession>
<sequence length="336" mass="37073">MQSVGKDLARRVTLRQLKIFEALARNQSVTRAAEELYLTQPTASMQVKKLADAVGMALFEQVGRQVHLTEAGRELYETCIEVFGSLERLEMRVADMEGLKRGTLKVAVVTTAKYFAPHVLGHFKQRYPGIDVSLKVSNRERVLERLAINEDDLYIMGQKPLEGLEVEAVPIAPNPLVVMAPHGHALDGEQAIPLERLAEEPFIAREPGSGIREVTQRLFESAGLRPNVIMELSSNEAIKHAVASGLGLSVLSLHSLSLEGTEGPVTVLDVEGFPLDRYWYAVYPRGKKLSVIAESFLDFMVEDGARVARQMEDLLSSLPHASPDTAPRKPDLEGGR</sequence>
<dbReference type="PROSITE" id="PS50931">
    <property type="entry name" value="HTH_LYSR"/>
    <property type="match status" value="1"/>
</dbReference>
<dbReference type="Pfam" id="PF00126">
    <property type="entry name" value="HTH_1"/>
    <property type="match status" value="1"/>
</dbReference>
<name>A0A0P9C2R3_9GAMM</name>
<dbReference type="Proteomes" id="UP000183104">
    <property type="component" value="Unassembled WGS sequence"/>
</dbReference>
<dbReference type="SUPFAM" id="SSF53850">
    <property type="entry name" value="Periplasmic binding protein-like II"/>
    <property type="match status" value="1"/>
</dbReference>
<dbReference type="PRINTS" id="PR00039">
    <property type="entry name" value="HTHLYSR"/>
</dbReference>
<organism evidence="7 8">
    <name type="scientific">Thiohalorhabdus denitrificans</name>
    <dbReference type="NCBI Taxonomy" id="381306"/>
    <lineage>
        <taxon>Bacteria</taxon>
        <taxon>Pseudomonadati</taxon>
        <taxon>Pseudomonadota</taxon>
        <taxon>Gammaproteobacteria</taxon>
        <taxon>Thiohalorhabdales</taxon>
        <taxon>Thiohalorhabdaceae</taxon>
        <taxon>Thiohalorhabdus</taxon>
    </lineage>
</organism>
<evidence type="ECO:0000256" key="2">
    <source>
        <dbReference type="ARBA" id="ARBA00023015"/>
    </source>
</evidence>
<dbReference type="InterPro" id="IPR005119">
    <property type="entry name" value="LysR_subst-bd"/>
</dbReference>
<dbReference type="InterPro" id="IPR000847">
    <property type="entry name" value="LysR_HTH_N"/>
</dbReference>
<dbReference type="RefSeq" id="WP_054967093.1">
    <property type="nucleotide sequence ID" value="NZ_FMUN01000001.1"/>
</dbReference>
<dbReference type="CDD" id="cd08419">
    <property type="entry name" value="PBP2_CbbR_RubisCO_like"/>
    <property type="match status" value="1"/>
</dbReference>
<evidence type="ECO:0000313" key="7">
    <source>
        <dbReference type="EMBL" id="SCX74879.1"/>
    </source>
</evidence>
<feature type="compositionally biased region" description="Basic and acidic residues" evidence="5">
    <location>
        <begin position="326"/>
        <end position="336"/>
    </location>
</feature>
<evidence type="ECO:0000259" key="6">
    <source>
        <dbReference type="PROSITE" id="PS50931"/>
    </source>
</evidence>
<dbReference type="PANTHER" id="PTHR30126:SF5">
    <property type="entry name" value="HTH-TYPE TRANSCRIPTIONAL ACTIVATOR CMPR"/>
    <property type="match status" value="1"/>
</dbReference>
<evidence type="ECO:0000256" key="1">
    <source>
        <dbReference type="ARBA" id="ARBA00009437"/>
    </source>
</evidence>
<keyword evidence="8" id="KW-1185">Reference proteome</keyword>
<proteinExistence type="inferred from homology"/>
<dbReference type="Pfam" id="PF03466">
    <property type="entry name" value="LysR_substrate"/>
    <property type="match status" value="1"/>
</dbReference>
<dbReference type="Gene3D" id="3.40.190.290">
    <property type="match status" value="1"/>
</dbReference>
<keyword evidence="4" id="KW-0804">Transcription</keyword>
<feature type="region of interest" description="Disordered" evidence="5">
    <location>
        <begin position="316"/>
        <end position="336"/>
    </location>
</feature>
<comment type="similarity">
    <text evidence="1">Belongs to the LysR transcriptional regulatory family.</text>
</comment>
<dbReference type="GO" id="GO:0003700">
    <property type="term" value="F:DNA-binding transcription factor activity"/>
    <property type="evidence" value="ECO:0007669"/>
    <property type="project" value="InterPro"/>
</dbReference>
<dbReference type="InterPro" id="IPR036388">
    <property type="entry name" value="WH-like_DNA-bd_sf"/>
</dbReference>
<dbReference type="InterPro" id="IPR036390">
    <property type="entry name" value="WH_DNA-bd_sf"/>
</dbReference>
<dbReference type="PATRIC" id="fig|381306.5.peg.1830"/>
<dbReference type="SUPFAM" id="SSF46785">
    <property type="entry name" value="Winged helix' DNA-binding domain"/>
    <property type="match status" value="1"/>
</dbReference>
<dbReference type="GO" id="GO:0000976">
    <property type="term" value="F:transcription cis-regulatory region binding"/>
    <property type="evidence" value="ECO:0007669"/>
    <property type="project" value="TreeGrafter"/>
</dbReference>
<dbReference type="OrthoDB" id="5964649at2"/>
<evidence type="ECO:0000313" key="8">
    <source>
        <dbReference type="Proteomes" id="UP000183104"/>
    </source>
</evidence>
<dbReference type="PANTHER" id="PTHR30126">
    <property type="entry name" value="HTH-TYPE TRANSCRIPTIONAL REGULATOR"/>
    <property type="match status" value="1"/>
</dbReference>
<protein>
    <submittedName>
        <fullName evidence="7">DNA-binding transcriptional regulator, LysR family</fullName>
    </submittedName>
</protein>
<dbReference type="STRING" id="381306.AN478_13350"/>
<reference evidence="8" key="1">
    <citation type="submission" date="2016-10" db="EMBL/GenBank/DDBJ databases">
        <authorList>
            <person name="Varghese N."/>
        </authorList>
    </citation>
    <scope>NUCLEOTIDE SEQUENCE [LARGE SCALE GENOMIC DNA]</scope>
    <source>
        <strain evidence="8">HL 19</strain>
    </source>
</reference>